<proteinExistence type="predicted"/>
<reference evidence="3" key="1">
    <citation type="submission" date="2014-05" db="EMBL/GenBank/DDBJ databases">
        <title>Key roles for freshwater Actinobacteria revealed by deep metagenomic sequencing.</title>
        <authorList>
            <person name="Ghai R."/>
            <person name="Mizuno C.M."/>
            <person name="Picazo A."/>
            <person name="Camacho A."/>
            <person name="Rodriguez-Valera F."/>
        </authorList>
    </citation>
    <scope>NUCLEOTIDE SEQUENCE</scope>
</reference>
<dbReference type="SUPFAM" id="SSF48452">
    <property type="entry name" value="TPR-like"/>
    <property type="match status" value="1"/>
</dbReference>
<gene>
    <name evidence="3" type="ORF">GM50_18630</name>
</gene>
<accession>A0A094PT31</accession>
<dbReference type="SMART" id="SM00028">
    <property type="entry name" value="TPR"/>
    <property type="match status" value="4"/>
</dbReference>
<dbReference type="PANTHER" id="PTHR45641">
    <property type="entry name" value="TETRATRICOPEPTIDE REPEAT PROTEIN (AFU_ORTHOLOGUE AFUA_6G03870)"/>
    <property type="match status" value="1"/>
</dbReference>
<dbReference type="PROSITE" id="PS50005">
    <property type="entry name" value="TPR"/>
    <property type="match status" value="1"/>
</dbReference>
<keyword evidence="2" id="KW-0802">TPR repeat</keyword>
<dbReference type="InterPro" id="IPR013105">
    <property type="entry name" value="TPR_2"/>
</dbReference>
<sequence length="352" mass="39138">MAGLAAGRNSPAKGCEQGYSALAGQGYDGEVFMSSDDNQDDRDDRNEIVTEEMLWDRIPQTEGEDRAETYYELSARIFARGQYDEALALAETARDIYSEMGASAPSEGLAQAYSAIGYNLNQLKRIDEAATAMSKAVELLRESKSPIALELACTLGEWWYSSKKYSEVVATMSECAQEHLVDGNQIGAANDLHLLGMAYRELKQYDEALQAFQEARGIFKAEKEVLHVARCDQKIASCYNWLGDGEKALAAARKSVDVFETAHDHRRETFALFEYGKAEILLGKLEEGLATLDGVLQIIAEDEPKDFEFILDIETRMVVVMRALGRIEEANEVERRLVAVREALGEDEIITS</sequence>
<evidence type="ECO:0000256" key="1">
    <source>
        <dbReference type="ARBA" id="ARBA00022737"/>
    </source>
</evidence>
<keyword evidence="1" id="KW-0677">Repeat</keyword>
<protein>
    <submittedName>
        <fullName evidence="3">Uncharacterized protein</fullName>
    </submittedName>
</protein>
<dbReference type="Pfam" id="PF13181">
    <property type="entry name" value="TPR_8"/>
    <property type="match status" value="1"/>
</dbReference>
<organism evidence="3">
    <name type="scientific">freshwater metagenome</name>
    <dbReference type="NCBI Taxonomy" id="449393"/>
    <lineage>
        <taxon>unclassified sequences</taxon>
        <taxon>metagenomes</taxon>
        <taxon>ecological metagenomes</taxon>
    </lineage>
</organism>
<dbReference type="InterPro" id="IPR019734">
    <property type="entry name" value="TPR_rpt"/>
</dbReference>
<dbReference type="Pfam" id="PF07719">
    <property type="entry name" value="TPR_2"/>
    <property type="match status" value="1"/>
</dbReference>
<dbReference type="Gene3D" id="1.25.40.10">
    <property type="entry name" value="Tetratricopeptide repeat domain"/>
    <property type="match status" value="2"/>
</dbReference>
<evidence type="ECO:0000256" key="2">
    <source>
        <dbReference type="ARBA" id="ARBA00022803"/>
    </source>
</evidence>
<comment type="caution">
    <text evidence="3">The sequence shown here is derived from an EMBL/GenBank/DDBJ whole genome shotgun (WGS) entry which is preliminary data.</text>
</comment>
<dbReference type="InterPro" id="IPR011990">
    <property type="entry name" value="TPR-like_helical_dom_sf"/>
</dbReference>
<dbReference type="AlphaFoldDB" id="A0A094PT31"/>
<name>A0A094PT31_9ZZZZ</name>
<evidence type="ECO:0000313" key="3">
    <source>
        <dbReference type="EMBL" id="KGA14910.1"/>
    </source>
</evidence>
<dbReference type="EMBL" id="JNSK01000113">
    <property type="protein sequence ID" value="KGA14910.1"/>
    <property type="molecule type" value="Genomic_DNA"/>
</dbReference>